<keyword evidence="2" id="KW-1185">Reference proteome</keyword>
<evidence type="ECO:0000313" key="2">
    <source>
        <dbReference type="Proteomes" id="UP000467841"/>
    </source>
</evidence>
<reference evidence="1" key="1">
    <citation type="submission" date="2020-01" db="EMBL/GenBank/DDBJ databases">
        <authorList>
            <person name="Mishra B."/>
        </authorList>
    </citation>
    <scope>NUCLEOTIDE SEQUENCE [LARGE SCALE GENOMIC DNA]</scope>
</reference>
<dbReference type="Proteomes" id="UP000467841">
    <property type="component" value="Unassembled WGS sequence"/>
</dbReference>
<dbReference type="OrthoDB" id="1164142at2759"/>
<proteinExistence type="predicted"/>
<dbReference type="AlphaFoldDB" id="A0A6D2KTQ9"/>
<gene>
    <name evidence="1" type="ORF">MERR_LOCUS43850</name>
</gene>
<comment type="caution">
    <text evidence="1">The sequence shown here is derived from an EMBL/GenBank/DDBJ whole genome shotgun (WGS) entry which is preliminary data.</text>
</comment>
<evidence type="ECO:0000313" key="1">
    <source>
        <dbReference type="EMBL" id="CAA7056614.1"/>
    </source>
</evidence>
<protein>
    <recommendedName>
        <fullName evidence="3">DM2 domain-containing protein</fullName>
    </recommendedName>
</protein>
<organism evidence="1 2">
    <name type="scientific">Microthlaspi erraticum</name>
    <dbReference type="NCBI Taxonomy" id="1685480"/>
    <lineage>
        <taxon>Eukaryota</taxon>
        <taxon>Viridiplantae</taxon>
        <taxon>Streptophyta</taxon>
        <taxon>Embryophyta</taxon>
        <taxon>Tracheophyta</taxon>
        <taxon>Spermatophyta</taxon>
        <taxon>Magnoliopsida</taxon>
        <taxon>eudicotyledons</taxon>
        <taxon>Gunneridae</taxon>
        <taxon>Pentapetalae</taxon>
        <taxon>rosids</taxon>
        <taxon>malvids</taxon>
        <taxon>Brassicales</taxon>
        <taxon>Brassicaceae</taxon>
        <taxon>Coluteocarpeae</taxon>
        <taxon>Microthlaspi</taxon>
    </lineage>
</organism>
<evidence type="ECO:0008006" key="3">
    <source>
        <dbReference type="Google" id="ProtNLM"/>
    </source>
</evidence>
<accession>A0A6D2KTQ9</accession>
<sequence>MAIKAGKVLRTATAAAKKFHLKQFTAAQSASLTMPPSLETPAVIPSSGVGTFLGIPNLPRSNTDILISKYIKLYQNRLTKKGEFSEKNLSKILTGDIGINETTKLLDGCKTFGESSAVSTNVRSLVKSRKKK</sequence>
<name>A0A6D2KTQ9_9BRAS</name>
<dbReference type="EMBL" id="CACVBM020001651">
    <property type="protein sequence ID" value="CAA7056614.1"/>
    <property type="molecule type" value="Genomic_DNA"/>
</dbReference>